<dbReference type="SUPFAM" id="SSF81606">
    <property type="entry name" value="PP2C-like"/>
    <property type="match status" value="1"/>
</dbReference>
<feature type="domain" description="PPM-type phosphatase" evidence="1">
    <location>
        <begin position="53"/>
        <end position="428"/>
    </location>
</feature>
<dbReference type="GO" id="GO:0005739">
    <property type="term" value="C:mitochondrion"/>
    <property type="evidence" value="ECO:0007669"/>
    <property type="project" value="TreeGrafter"/>
</dbReference>
<evidence type="ECO:0000259" key="1">
    <source>
        <dbReference type="PROSITE" id="PS51746"/>
    </source>
</evidence>
<dbReference type="InterPro" id="IPR001932">
    <property type="entry name" value="PPM-type_phosphatase-like_dom"/>
</dbReference>
<protein>
    <recommendedName>
        <fullName evidence="1">PPM-type phosphatase domain-containing protein</fullName>
    </recommendedName>
</protein>
<gene>
    <name evidence="2" type="ORF">J4Q44_G00087230</name>
</gene>
<evidence type="ECO:0000313" key="3">
    <source>
        <dbReference type="Proteomes" id="UP001356427"/>
    </source>
</evidence>
<dbReference type="Gene3D" id="3.60.40.10">
    <property type="entry name" value="PPM-type phosphatase domain"/>
    <property type="match status" value="1"/>
</dbReference>
<dbReference type="CDD" id="cd00143">
    <property type="entry name" value="PP2Cc"/>
    <property type="match status" value="1"/>
</dbReference>
<dbReference type="InterPro" id="IPR036457">
    <property type="entry name" value="PPM-type-like_dom_sf"/>
</dbReference>
<organism evidence="2 3">
    <name type="scientific">Coregonus suidteri</name>
    <dbReference type="NCBI Taxonomy" id="861788"/>
    <lineage>
        <taxon>Eukaryota</taxon>
        <taxon>Metazoa</taxon>
        <taxon>Chordata</taxon>
        <taxon>Craniata</taxon>
        <taxon>Vertebrata</taxon>
        <taxon>Euteleostomi</taxon>
        <taxon>Actinopterygii</taxon>
        <taxon>Neopterygii</taxon>
        <taxon>Teleostei</taxon>
        <taxon>Protacanthopterygii</taxon>
        <taxon>Salmoniformes</taxon>
        <taxon>Salmonidae</taxon>
        <taxon>Coregoninae</taxon>
        <taxon>Coregonus</taxon>
    </lineage>
</organism>
<dbReference type="Pfam" id="PF00481">
    <property type="entry name" value="PP2C"/>
    <property type="match status" value="2"/>
</dbReference>
<dbReference type="EMBL" id="JAGTTL010000006">
    <property type="protein sequence ID" value="KAK6321747.1"/>
    <property type="molecule type" value="Genomic_DNA"/>
</dbReference>
<comment type="caution">
    <text evidence="2">The sequence shown here is derived from an EMBL/GenBank/DDBJ whole genome shotgun (WGS) entry which is preliminary data.</text>
</comment>
<dbReference type="SMART" id="SM00332">
    <property type="entry name" value="PP2Cc"/>
    <property type="match status" value="1"/>
</dbReference>
<dbReference type="AlphaFoldDB" id="A0AAN8M941"/>
<reference evidence="2 3" key="1">
    <citation type="submission" date="2021-04" db="EMBL/GenBank/DDBJ databases">
        <authorList>
            <person name="De Guttry C."/>
            <person name="Zahm M."/>
            <person name="Klopp C."/>
            <person name="Cabau C."/>
            <person name="Louis A."/>
            <person name="Berthelot C."/>
            <person name="Parey E."/>
            <person name="Roest Crollius H."/>
            <person name="Montfort J."/>
            <person name="Robinson-Rechavi M."/>
            <person name="Bucao C."/>
            <person name="Bouchez O."/>
            <person name="Gislard M."/>
            <person name="Lluch J."/>
            <person name="Milhes M."/>
            <person name="Lampietro C."/>
            <person name="Lopez Roques C."/>
            <person name="Donnadieu C."/>
            <person name="Braasch I."/>
            <person name="Desvignes T."/>
            <person name="Postlethwait J."/>
            <person name="Bobe J."/>
            <person name="Wedekind C."/>
            <person name="Guiguen Y."/>
        </authorList>
    </citation>
    <scope>NUCLEOTIDE SEQUENCE [LARGE SCALE GENOMIC DNA]</scope>
    <source>
        <strain evidence="2">Cs_M1</strain>
        <tissue evidence="2">Blood</tissue>
    </source>
</reference>
<dbReference type="GO" id="GO:0004741">
    <property type="term" value="F:[pyruvate dehydrogenase (acetyl-transferring)]-phosphatase activity"/>
    <property type="evidence" value="ECO:0007669"/>
    <property type="project" value="TreeGrafter"/>
</dbReference>
<dbReference type="PANTHER" id="PTHR13832">
    <property type="entry name" value="PROTEIN PHOSPHATASE 2C"/>
    <property type="match status" value="1"/>
</dbReference>
<name>A0AAN8M941_9TELE</name>
<dbReference type="Proteomes" id="UP001356427">
    <property type="component" value="Unassembled WGS sequence"/>
</dbReference>
<sequence length="438" mass="48942">MNKKHYLFHHSSDYCSVYSHILTINAGKSMLNEDQASCELLYVKKLSNKKQRNSTLLEDNGDGTGIPLQYWGVFDGHAGSGCAIMASKLLHRLIRDRLGDIAHLLENPSVTPPICLAKNGSPYQVEVKKGANSTQDPEDPDAITDPSIRFHTEKTVSLESLIMGIIENAFKQMDELIEKEKMSYTISGGCCALAAIHLMGKLYVANAGDSRAIIIRNGEVIPMSNEFTPESERQRLQYLGFLRSELLGNEFTHLEFPRRIQHKELGKKMLFRDHTMNGWAYKTIIEDDLKFPLIYGEGKKARVMATIGVTRGLGDHDLKVYNSNIYIKPFLSCCPEVIVYDMSEYKHGPNDVLVMGTDGLWDVTTDREVADAVSGFLSCCEPTDPVRYTLAAQDLLMRSRGVLKERGWRLPNERLGSGDDITCYVIPLAGPTGPETET</sequence>
<dbReference type="InterPro" id="IPR015655">
    <property type="entry name" value="PP2C"/>
</dbReference>
<dbReference type="PROSITE" id="PS51746">
    <property type="entry name" value="PPM_2"/>
    <property type="match status" value="1"/>
</dbReference>
<accession>A0AAN8M941</accession>
<evidence type="ECO:0000313" key="2">
    <source>
        <dbReference type="EMBL" id="KAK6321747.1"/>
    </source>
</evidence>
<dbReference type="PANTHER" id="PTHR13832:SF849">
    <property type="entry name" value="PROTEIN PHOSPHATASE 1H"/>
    <property type="match status" value="1"/>
</dbReference>
<keyword evidence="3" id="KW-1185">Reference proteome</keyword>
<proteinExistence type="predicted"/>